<protein>
    <submittedName>
        <fullName evidence="2">Uncharacterized protein</fullName>
    </submittedName>
</protein>
<accession>A0A9W8YSV3</accession>
<keyword evidence="1" id="KW-0732">Signal</keyword>
<dbReference type="AlphaFoldDB" id="A0A9W8YSV3"/>
<keyword evidence="3" id="KW-1185">Reference proteome</keyword>
<dbReference type="EMBL" id="JAPEVB010000003">
    <property type="protein sequence ID" value="KAJ4391569.1"/>
    <property type="molecule type" value="Genomic_DNA"/>
</dbReference>
<evidence type="ECO:0000256" key="1">
    <source>
        <dbReference type="SAM" id="SignalP"/>
    </source>
</evidence>
<dbReference type="OrthoDB" id="3515453at2759"/>
<comment type="caution">
    <text evidence="2">The sequence shown here is derived from an EMBL/GenBank/DDBJ whole genome shotgun (WGS) entry which is preliminary data.</text>
</comment>
<evidence type="ECO:0000313" key="2">
    <source>
        <dbReference type="EMBL" id="KAJ4391569.1"/>
    </source>
</evidence>
<evidence type="ECO:0000313" key="3">
    <source>
        <dbReference type="Proteomes" id="UP001140453"/>
    </source>
</evidence>
<gene>
    <name evidence="2" type="ORF">N0V93_005188</name>
</gene>
<reference evidence="2" key="1">
    <citation type="submission" date="2022-10" db="EMBL/GenBank/DDBJ databases">
        <title>Tapping the CABI collections for fungal endophytes: first genome assemblies for Collariella, Neodidymelliopsis, Ascochyta clinopodiicola, Didymella pomorum, Didymosphaeria variabile, Neocosmospora piperis and Neocucurbitaria cava.</title>
        <authorList>
            <person name="Hill R."/>
        </authorList>
    </citation>
    <scope>NUCLEOTIDE SEQUENCE</scope>
    <source>
        <strain evidence="2">IMI 355082</strain>
    </source>
</reference>
<organism evidence="2 3">
    <name type="scientific">Gnomoniopsis smithogilvyi</name>
    <dbReference type="NCBI Taxonomy" id="1191159"/>
    <lineage>
        <taxon>Eukaryota</taxon>
        <taxon>Fungi</taxon>
        <taxon>Dikarya</taxon>
        <taxon>Ascomycota</taxon>
        <taxon>Pezizomycotina</taxon>
        <taxon>Sordariomycetes</taxon>
        <taxon>Sordariomycetidae</taxon>
        <taxon>Diaporthales</taxon>
        <taxon>Gnomoniaceae</taxon>
        <taxon>Gnomoniopsis</taxon>
    </lineage>
</organism>
<name>A0A9W8YSV3_9PEZI</name>
<feature type="chain" id="PRO_5040723742" evidence="1">
    <location>
        <begin position="20"/>
        <end position="188"/>
    </location>
</feature>
<proteinExistence type="predicted"/>
<dbReference type="Proteomes" id="UP001140453">
    <property type="component" value="Unassembled WGS sequence"/>
</dbReference>
<sequence>MWKLTIPTLLVAVASLASAQEYNTSAPFTLKVTSTTNSTINAGTDGTPSDYNTYNLNVSTSSSSDQEFETGILTWVLHGADFNVSEGLVFSPSLTSNVVAPEFEPAESFSFQVGFDCEDKLFIYSSYYDETSFTPGTTPTSVDPVPLYQWYVCYTYNEGYYYQSLAWVTVGEPINPTCEAVEVERIFI</sequence>
<feature type="signal peptide" evidence="1">
    <location>
        <begin position="1"/>
        <end position="19"/>
    </location>
</feature>